<keyword evidence="3" id="KW-1185">Reference proteome</keyword>
<evidence type="ECO:0000313" key="2">
    <source>
        <dbReference type="EMBL" id="QER38505.1"/>
    </source>
</evidence>
<dbReference type="AlphaFoldDB" id="A0A5P1UP49"/>
<protein>
    <submittedName>
        <fullName evidence="2">Uncharacterized protein</fullName>
    </submittedName>
</protein>
<sequence length="70" mass="8022">MNKINQTNGLNHQIWSFIRNEGLPCLFVILMLCNGLFFAYAVFDQNNTNSYKVNIPHTSESVDLKPGYIN</sequence>
<gene>
    <name evidence="2" type="ORF">F2A31_01805</name>
</gene>
<dbReference type="Proteomes" id="UP000325177">
    <property type="component" value="Chromosome"/>
</dbReference>
<dbReference type="EMBL" id="CP043909">
    <property type="protein sequence ID" value="QER38505.1"/>
    <property type="molecule type" value="Genomic_DNA"/>
</dbReference>
<name>A0A5P1UP49_9GAMM</name>
<organism evidence="2 3">
    <name type="scientific">Acinetobacter suaedae</name>
    <dbReference type="NCBI Taxonomy" id="2609668"/>
    <lineage>
        <taxon>Bacteria</taxon>
        <taxon>Pseudomonadati</taxon>
        <taxon>Pseudomonadota</taxon>
        <taxon>Gammaproteobacteria</taxon>
        <taxon>Moraxellales</taxon>
        <taxon>Moraxellaceae</taxon>
        <taxon>Acinetobacter</taxon>
    </lineage>
</organism>
<keyword evidence="1" id="KW-1133">Transmembrane helix</keyword>
<keyword evidence="1" id="KW-0812">Transmembrane</keyword>
<keyword evidence="1" id="KW-0472">Membrane</keyword>
<evidence type="ECO:0000256" key="1">
    <source>
        <dbReference type="SAM" id="Phobius"/>
    </source>
</evidence>
<dbReference type="KEGG" id="asue:F2A31_01805"/>
<accession>A0A5P1UP49</accession>
<feature type="transmembrane region" description="Helical" evidence="1">
    <location>
        <begin position="21"/>
        <end position="43"/>
    </location>
</feature>
<evidence type="ECO:0000313" key="3">
    <source>
        <dbReference type="Proteomes" id="UP000325177"/>
    </source>
</evidence>
<proteinExistence type="predicted"/>
<reference evidence="2 3" key="1">
    <citation type="submission" date="2019-09" db="EMBL/GenBank/DDBJ databases">
        <title>Acinetobacter sp. C16S1 isolated from saline soil.</title>
        <authorList>
            <person name="Xu L."/>
            <person name="Sun J.-Q."/>
        </authorList>
    </citation>
    <scope>NUCLEOTIDE SEQUENCE [LARGE SCALE GENOMIC DNA]</scope>
    <source>
        <strain evidence="2 3">C16S1</strain>
    </source>
</reference>